<feature type="transmembrane region" description="Helical" evidence="8">
    <location>
        <begin position="363"/>
        <end position="380"/>
    </location>
</feature>
<evidence type="ECO:0000256" key="2">
    <source>
        <dbReference type="ARBA" id="ARBA00022448"/>
    </source>
</evidence>
<dbReference type="PANTHER" id="PTHR42718">
    <property type="entry name" value="MAJOR FACILITATOR SUPERFAMILY MULTIDRUG TRANSPORTER MFSC"/>
    <property type="match status" value="1"/>
</dbReference>
<evidence type="ECO:0000256" key="6">
    <source>
        <dbReference type="ARBA" id="ARBA00023136"/>
    </source>
</evidence>
<dbReference type="InterPro" id="IPR036259">
    <property type="entry name" value="MFS_trans_sf"/>
</dbReference>
<keyword evidence="2" id="KW-0813">Transport</keyword>
<dbReference type="GO" id="GO:0005886">
    <property type="term" value="C:plasma membrane"/>
    <property type="evidence" value="ECO:0007669"/>
    <property type="project" value="UniProtKB-SubCell"/>
</dbReference>
<dbReference type="Gene3D" id="1.20.1250.20">
    <property type="entry name" value="MFS general substrate transporter like domains"/>
    <property type="match status" value="1"/>
</dbReference>
<feature type="transmembrane region" description="Helical" evidence="8">
    <location>
        <begin position="338"/>
        <end position="357"/>
    </location>
</feature>
<evidence type="ECO:0000256" key="4">
    <source>
        <dbReference type="ARBA" id="ARBA00022692"/>
    </source>
</evidence>
<evidence type="ECO:0000313" key="11">
    <source>
        <dbReference type="Proteomes" id="UP000295621"/>
    </source>
</evidence>
<evidence type="ECO:0000256" key="3">
    <source>
        <dbReference type="ARBA" id="ARBA00022475"/>
    </source>
</evidence>
<reference evidence="10 11" key="1">
    <citation type="submission" date="2019-02" db="EMBL/GenBank/DDBJ databases">
        <title>Draft genome sequences of novel Actinobacteria.</title>
        <authorList>
            <person name="Sahin N."/>
            <person name="Ay H."/>
            <person name="Saygin H."/>
        </authorList>
    </citation>
    <scope>NUCLEOTIDE SEQUENCE [LARGE SCALE GENOMIC DNA]</scope>
    <source>
        <strain evidence="10 11">KC603</strain>
    </source>
</reference>
<feature type="transmembrane region" description="Helical" evidence="8">
    <location>
        <begin position="273"/>
        <end position="298"/>
    </location>
</feature>
<protein>
    <submittedName>
        <fullName evidence="10">MFS transporter</fullName>
    </submittedName>
</protein>
<keyword evidence="6 8" id="KW-0472">Membrane</keyword>
<dbReference type="SUPFAM" id="SSF103473">
    <property type="entry name" value="MFS general substrate transporter"/>
    <property type="match status" value="1"/>
</dbReference>
<sequence>MAIMEQDRERALAGPREWAALVVLLLPVLLISIDMTVLSFAVPHLSADLAPSGTELLWIVDVYGFMIAGLLVTAGTLGDRIGRRKLLLAGATAFGVASVLAAYSTSPEMLIVARALLGVAGATLMPSTLSLIRNIFHDVRQRTLAIAIWATMFSAGAALGPVVGGWLLEHFWWGSVFLVALPVLALLLIFAPLVVPESKDPAPGPYDLPSAGLSLVAMLAAVYGIKGLATGSLSVLYVAALVAGVLVGVAFVRRQRRLETPLLDLGLFARPAFRASVVTNLLTTFAMIGALFFMTQYLQLVLGMEPLESGLVLVPGLVLAILTGLVAVPLMRRLPTPWLLFGALLVVAAGFGLMVLAGRGLGAGLVIAAFVLVGAGVGLVQTITNNIIMSTVDPARAGAAAAVSETAYEVGGGLGTAVLGSVLTAVYASSLVAVPGVDGPALESARETLGGAVDVAGSLPSSASAALLAAADDAFTRAVEVTSVIGALVVVGAAVQALVVLRRGGPSLAESSVDPSDESAAESAVQSSLGGH</sequence>
<dbReference type="CDD" id="cd17321">
    <property type="entry name" value="MFS_MMR_MDR_like"/>
    <property type="match status" value="1"/>
</dbReference>
<feature type="transmembrane region" description="Helical" evidence="8">
    <location>
        <begin position="172"/>
        <end position="194"/>
    </location>
</feature>
<feature type="transmembrane region" description="Helical" evidence="8">
    <location>
        <begin position="206"/>
        <end position="225"/>
    </location>
</feature>
<keyword evidence="11" id="KW-1185">Reference proteome</keyword>
<dbReference type="PANTHER" id="PTHR42718:SF47">
    <property type="entry name" value="METHYL VIOLOGEN RESISTANCE PROTEIN SMVA"/>
    <property type="match status" value="1"/>
</dbReference>
<keyword evidence="5 8" id="KW-1133">Transmembrane helix</keyword>
<keyword evidence="4 8" id="KW-0812">Transmembrane</keyword>
<comment type="subcellular location">
    <subcellularLocation>
        <location evidence="1">Cell membrane</location>
        <topology evidence="1">Multi-pass membrane protein</topology>
    </subcellularLocation>
</comment>
<dbReference type="InterPro" id="IPR020846">
    <property type="entry name" value="MFS_dom"/>
</dbReference>
<dbReference type="RefSeq" id="WP_131985993.1">
    <property type="nucleotide sequence ID" value="NZ_SMKL01000054.1"/>
</dbReference>
<comment type="caution">
    <text evidence="10">The sequence shown here is derived from an EMBL/GenBank/DDBJ whole genome shotgun (WGS) entry which is preliminary data.</text>
</comment>
<dbReference type="PROSITE" id="PS50850">
    <property type="entry name" value="MFS"/>
    <property type="match status" value="1"/>
</dbReference>
<evidence type="ECO:0000259" key="9">
    <source>
        <dbReference type="PROSITE" id="PS50850"/>
    </source>
</evidence>
<dbReference type="OrthoDB" id="9781469at2"/>
<evidence type="ECO:0000256" key="7">
    <source>
        <dbReference type="SAM" id="MobiDB-lite"/>
    </source>
</evidence>
<feature type="transmembrane region" description="Helical" evidence="8">
    <location>
        <begin position="86"/>
        <end position="105"/>
    </location>
</feature>
<feature type="transmembrane region" description="Helical" evidence="8">
    <location>
        <begin position="310"/>
        <end position="331"/>
    </location>
</feature>
<dbReference type="InterPro" id="IPR011701">
    <property type="entry name" value="MFS"/>
</dbReference>
<accession>A0A4R4RGK0</accession>
<feature type="region of interest" description="Disordered" evidence="7">
    <location>
        <begin position="509"/>
        <end position="532"/>
    </location>
</feature>
<proteinExistence type="predicted"/>
<gene>
    <name evidence="10" type="ORF">E1212_20825</name>
</gene>
<dbReference type="AlphaFoldDB" id="A0A4R4RGK0"/>
<feature type="transmembrane region" description="Helical" evidence="8">
    <location>
        <begin position="111"/>
        <end position="132"/>
    </location>
</feature>
<keyword evidence="3" id="KW-1003">Cell membrane</keyword>
<feature type="transmembrane region" description="Helical" evidence="8">
    <location>
        <begin position="56"/>
        <end position="74"/>
    </location>
</feature>
<name>A0A4R4RGK0_9ACTN</name>
<feature type="transmembrane region" description="Helical" evidence="8">
    <location>
        <begin position="231"/>
        <end position="252"/>
    </location>
</feature>
<dbReference type="Pfam" id="PF07690">
    <property type="entry name" value="MFS_1"/>
    <property type="match status" value="1"/>
</dbReference>
<dbReference type="Proteomes" id="UP000295621">
    <property type="component" value="Unassembled WGS sequence"/>
</dbReference>
<evidence type="ECO:0000256" key="1">
    <source>
        <dbReference type="ARBA" id="ARBA00004651"/>
    </source>
</evidence>
<evidence type="ECO:0000256" key="5">
    <source>
        <dbReference type="ARBA" id="ARBA00022989"/>
    </source>
</evidence>
<evidence type="ECO:0000256" key="8">
    <source>
        <dbReference type="SAM" id="Phobius"/>
    </source>
</evidence>
<feature type="transmembrane region" description="Helical" evidence="8">
    <location>
        <begin position="144"/>
        <end position="166"/>
    </location>
</feature>
<feature type="domain" description="Major facilitator superfamily (MFS) profile" evidence="9">
    <location>
        <begin position="20"/>
        <end position="504"/>
    </location>
</feature>
<dbReference type="EMBL" id="SMKL01000054">
    <property type="protein sequence ID" value="TDC48551.1"/>
    <property type="molecule type" value="Genomic_DNA"/>
</dbReference>
<dbReference type="GO" id="GO:0022857">
    <property type="term" value="F:transmembrane transporter activity"/>
    <property type="evidence" value="ECO:0007669"/>
    <property type="project" value="InterPro"/>
</dbReference>
<evidence type="ECO:0000313" key="10">
    <source>
        <dbReference type="EMBL" id="TDC48551.1"/>
    </source>
</evidence>
<organism evidence="10 11">
    <name type="scientific">Jiangella ureilytica</name>
    <dbReference type="NCBI Taxonomy" id="2530374"/>
    <lineage>
        <taxon>Bacteria</taxon>
        <taxon>Bacillati</taxon>
        <taxon>Actinomycetota</taxon>
        <taxon>Actinomycetes</taxon>
        <taxon>Jiangellales</taxon>
        <taxon>Jiangellaceae</taxon>
        <taxon>Jiangella</taxon>
    </lineage>
</organism>
<feature type="transmembrane region" description="Helical" evidence="8">
    <location>
        <begin position="21"/>
        <end position="44"/>
    </location>
</feature>